<accession>A0ABD2N989</accession>
<dbReference type="EMBL" id="JABFTP020000083">
    <property type="protein sequence ID" value="KAL3275050.1"/>
    <property type="molecule type" value="Genomic_DNA"/>
</dbReference>
<feature type="compositionally biased region" description="Basic residues" evidence="1">
    <location>
        <begin position="30"/>
        <end position="42"/>
    </location>
</feature>
<name>A0ABD2N989_9CUCU</name>
<organism evidence="2 3">
    <name type="scientific">Cryptolaemus montrouzieri</name>
    <dbReference type="NCBI Taxonomy" id="559131"/>
    <lineage>
        <taxon>Eukaryota</taxon>
        <taxon>Metazoa</taxon>
        <taxon>Ecdysozoa</taxon>
        <taxon>Arthropoda</taxon>
        <taxon>Hexapoda</taxon>
        <taxon>Insecta</taxon>
        <taxon>Pterygota</taxon>
        <taxon>Neoptera</taxon>
        <taxon>Endopterygota</taxon>
        <taxon>Coleoptera</taxon>
        <taxon>Polyphaga</taxon>
        <taxon>Cucujiformia</taxon>
        <taxon>Coccinelloidea</taxon>
        <taxon>Coccinellidae</taxon>
        <taxon>Scymninae</taxon>
        <taxon>Scymnini</taxon>
        <taxon>Cryptolaemus</taxon>
    </lineage>
</organism>
<protein>
    <submittedName>
        <fullName evidence="2">Uncharacterized protein</fullName>
    </submittedName>
</protein>
<proteinExistence type="predicted"/>
<sequence length="165" mass="19824">MGELKKKFEMNTETETKFIKGLHFDGRKDRTLKKEKKGSRFHRRDETKEHLEESKNGTKQEFKNNKGKFWNRVKTTRGRKKVEISAFRNKDENIVSVRYSVLEIWRKYYGEKFSGGIKREEEYHEKKEEKQDMDLIMETELEEAIRIIETGIAAESDNKRPEMIK</sequence>
<comment type="caution">
    <text evidence="2">The sequence shown here is derived from an EMBL/GenBank/DDBJ whole genome shotgun (WGS) entry which is preliminary data.</text>
</comment>
<feature type="region of interest" description="Disordered" evidence="1">
    <location>
        <begin position="29"/>
        <end position="69"/>
    </location>
</feature>
<evidence type="ECO:0000256" key="1">
    <source>
        <dbReference type="SAM" id="MobiDB-lite"/>
    </source>
</evidence>
<evidence type="ECO:0000313" key="2">
    <source>
        <dbReference type="EMBL" id="KAL3275050.1"/>
    </source>
</evidence>
<dbReference type="AlphaFoldDB" id="A0ABD2N989"/>
<dbReference type="Proteomes" id="UP001516400">
    <property type="component" value="Unassembled WGS sequence"/>
</dbReference>
<feature type="compositionally biased region" description="Basic and acidic residues" evidence="1">
    <location>
        <begin position="43"/>
        <end position="64"/>
    </location>
</feature>
<gene>
    <name evidence="2" type="ORF">HHI36_019822</name>
</gene>
<evidence type="ECO:0000313" key="3">
    <source>
        <dbReference type="Proteomes" id="UP001516400"/>
    </source>
</evidence>
<reference evidence="2 3" key="1">
    <citation type="journal article" date="2021" name="BMC Biol.">
        <title>Horizontally acquired antibacterial genes associated with adaptive radiation of ladybird beetles.</title>
        <authorList>
            <person name="Li H.S."/>
            <person name="Tang X.F."/>
            <person name="Huang Y.H."/>
            <person name="Xu Z.Y."/>
            <person name="Chen M.L."/>
            <person name="Du X.Y."/>
            <person name="Qiu B.Y."/>
            <person name="Chen P.T."/>
            <person name="Zhang W."/>
            <person name="Slipinski A."/>
            <person name="Escalona H.E."/>
            <person name="Waterhouse R.M."/>
            <person name="Zwick A."/>
            <person name="Pang H."/>
        </authorList>
    </citation>
    <scope>NUCLEOTIDE SEQUENCE [LARGE SCALE GENOMIC DNA]</scope>
    <source>
        <strain evidence="2">SYSU2018</strain>
    </source>
</reference>
<keyword evidence="3" id="KW-1185">Reference proteome</keyword>